<comment type="caution">
    <text evidence="11">The sequence shown here is derived from an EMBL/GenBank/DDBJ whole genome shotgun (WGS) entry which is preliminary data.</text>
</comment>
<dbReference type="Gene3D" id="1.10.510.10">
    <property type="entry name" value="Transferase(Phosphotransferase) domain 1"/>
    <property type="match status" value="1"/>
</dbReference>
<dbReference type="Gene3D" id="3.30.200.20">
    <property type="entry name" value="Phosphorylase Kinase, domain 1"/>
    <property type="match status" value="1"/>
</dbReference>
<dbReference type="GO" id="GO:0004674">
    <property type="term" value="F:protein serine/threonine kinase activity"/>
    <property type="evidence" value="ECO:0007669"/>
    <property type="project" value="UniProtKB-KW"/>
</dbReference>
<feature type="compositionally biased region" description="Basic and acidic residues" evidence="9">
    <location>
        <begin position="382"/>
        <end position="394"/>
    </location>
</feature>
<feature type="compositionally biased region" description="Polar residues" evidence="9">
    <location>
        <begin position="357"/>
        <end position="376"/>
    </location>
</feature>
<comment type="catalytic activity">
    <reaction evidence="8">
        <text>L-seryl-[protein] + ATP = O-phospho-L-seryl-[protein] + ADP + H(+)</text>
        <dbReference type="Rhea" id="RHEA:17989"/>
        <dbReference type="Rhea" id="RHEA-COMP:9863"/>
        <dbReference type="Rhea" id="RHEA-COMP:11604"/>
        <dbReference type="ChEBI" id="CHEBI:15378"/>
        <dbReference type="ChEBI" id="CHEBI:29999"/>
        <dbReference type="ChEBI" id="CHEBI:30616"/>
        <dbReference type="ChEBI" id="CHEBI:83421"/>
        <dbReference type="ChEBI" id="CHEBI:456216"/>
        <dbReference type="EC" id="2.7.11.1"/>
    </reaction>
</comment>
<dbReference type="InterPro" id="IPR000719">
    <property type="entry name" value="Prot_kinase_dom"/>
</dbReference>
<comment type="catalytic activity">
    <reaction evidence="7">
        <text>L-threonyl-[protein] + ATP = O-phospho-L-threonyl-[protein] + ADP + H(+)</text>
        <dbReference type="Rhea" id="RHEA:46608"/>
        <dbReference type="Rhea" id="RHEA-COMP:11060"/>
        <dbReference type="Rhea" id="RHEA-COMP:11605"/>
        <dbReference type="ChEBI" id="CHEBI:15378"/>
        <dbReference type="ChEBI" id="CHEBI:30013"/>
        <dbReference type="ChEBI" id="CHEBI:30616"/>
        <dbReference type="ChEBI" id="CHEBI:61977"/>
        <dbReference type="ChEBI" id="CHEBI:456216"/>
        <dbReference type="EC" id="2.7.11.1"/>
    </reaction>
</comment>
<dbReference type="InterPro" id="IPR024678">
    <property type="entry name" value="Kinase_OSR1/WNK_CCT"/>
</dbReference>
<keyword evidence="6" id="KW-0067">ATP-binding</keyword>
<evidence type="ECO:0000256" key="6">
    <source>
        <dbReference type="ARBA" id="ARBA00022840"/>
    </source>
</evidence>
<dbReference type="FunFam" id="3.30.200.20:FF:000075">
    <property type="entry name" value="Probable serine/threonine-protein kinase WNK1"/>
    <property type="match status" value="1"/>
</dbReference>
<evidence type="ECO:0000256" key="7">
    <source>
        <dbReference type="ARBA" id="ARBA00047899"/>
    </source>
</evidence>
<keyword evidence="5" id="KW-0418">Kinase</keyword>
<dbReference type="Proteomes" id="UP000825935">
    <property type="component" value="Chromosome 36"/>
</dbReference>
<dbReference type="FunFam" id="1.10.510.10:FF:000046">
    <property type="entry name" value="probable serine/threonine-protein kinase WNK9"/>
    <property type="match status" value="1"/>
</dbReference>
<dbReference type="InterPro" id="IPR011009">
    <property type="entry name" value="Kinase-like_dom_sf"/>
</dbReference>
<gene>
    <name evidence="11" type="ORF">KP509_36G000400</name>
</gene>
<name>A0A8T2QA52_CERRI</name>
<dbReference type="SUPFAM" id="SSF56112">
    <property type="entry name" value="Protein kinase-like (PK-like)"/>
    <property type="match status" value="1"/>
</dbReference>
<dbReference type="SMART" id="SM00220">
    <property type="entry name" value="S_TKc"/>
    <property type="match status" value="1"/>
</dbReference>
<dbReference type="EC" id="2.7.11.1" evidence="1"/>
<feature type="compositionally biased region" description="Polar residues" evidence="9">
    <location>
        <begin position="1195"/>
        <end position="1215"/>
    </location>
</feature>
<dbReference type="Pfam" id="PF00069">
    <property type="entry name" value="Pkinase"/>
    <property type="match status" value="1"/>
</dbReference>
<dbReference type="PROSITE" id="PS50011">
    <property type="entry name" value="PROTEIN_KINASE_DOM"/>
    <property type="match status" value="1"/>
</dbReference>
<sequence>MTEESGTHYNTDEAYAEPEFVEMDPTGRYGRYDEILGKGAFKTVYRAFDEVDGIEVAWNQVKVQDLLQNPEELERLYSEVNLLKSLKHKNIIKFYTSWVDAKNKNVNFITEVFNSGTLRQYRKKHKHVDIRAVKSWARQILRGLLYLHSHDPPVIHRDLKCDNIFVNGNNGEVKIGDLGLATILRQAHAAHSVIGTPEFMAPELYEEEYNELVDIYSFGMCLLEIVTFEYPYSECTNAAQIYKKVTSGKKPAALDKVKDPDVRKFIENCLAVASKRLPARELLSDPFLQCDTNKEQSECPSMVVAQMESVRERLGSVTKEQGESSLCHLTSKLENAEPKTDACFDESKSSVEAPLKSVSSNEALSNSDCDSGTVSGILQDEQSPRGRDFRVKGKKKDENTVSLRLRIADSQGHVRYIHFVFDIESDTAISVASEMVEELQLSDQDVTTVAEMIDAQILSLVPDWKPGASFEDATPDTGHSDQDNCVTDVGKRSEDELDVDAALDDCVVSSLIEEDIYSSVFGQGGPDEEQGRGEGMMYGRFEDVTYNQGGSDYSPSSSGAPPPVSSISFDQQALEDSVFTIADHTSKSFDPAEKELVRTTHNDSESLGKPITLGICDADPSKIEFMAFNDLVECQRNAGSSKYTHQTWEMIMNMSSCPSGHDAYAEAEAQDMDKGSHSPLPWPSGASTAVTPTDLTDDEELDQELKNLAFEQEQELVELRKKHEIAISEARSRWEKKSGSIISSKLVWSRLQNDSISVPETLHDTCGIVVSLERQGQASGCVTSTQSLGSVSPPIDWEARLATARENTPGRKQVDSDRLSLEELSAMSKQTCEETGVIGSAAQLLCSRTSDAICSFNAMDIHSELSDIIYPGAGVGKCITTRSHPEGHMEEQVHVSGVKHRHELLEFVHQHYTDGSIGCINSCLEGQEEVVPKSSSEACMNSGNLSTTSSTSHPFDPIAHIEEGGSRNAYPDNVGERSALNDLKLCETESLSFEDLNGKVEVKGKQMLYTDILKDDEKSMCPVSEASVPLQKCAASASIPPDTGACKSEHSSFNSAHEGLGSRIEAHTNPNRVQVLSTHESGFEKPLVQPNVVTTSGRTDTGGDGPCSCSPVVITSYKNITCVKATDKVTSDKKETPQKATTKCQVSGSNTESREEQLQRSIARLEAKTLEGLQIGLTANLGTKKLSCSPMKKPSGSTSNASQSRPNSASETSKH</sequence>
<dbReference type="InterPro" id="IPR050588">
    <property type="entry name" value="WNK_Ser-Thr_kinase"/>
</dbReference>
<dbReference type="CDD" id="cd13983">
    <property type="entry name" value="STKc_WNK"/>
    <property type="match status" value="1"/>
</dbReference>
<organism evidence="11 12">
    <name type="scientific">Ceratopteris richardii</name>
    <name type="common">Triangle waterfern</name>
    <dbReference type="NCBI Taxonomy" id="49495"/>
    <lineage>
        <taxon>Eukaryota</taxon>
        <taxon>Viridiplantae</taxon>
        <taxon>Streptophyta</taxon>
        <taxon>Embryophyta</taxon>
        <taxon>Tracheophyta</taxon>
        <taxon>Polypodiopsida</taxon>
        <taxon>Polypodiidae</taxon>
        <taxon>Polypodiales</taxon>
        <taxon>Pteridineae</taxon>
        <taxon>Pteridaceae</taxon>
        <taxon>Parkerioideae</taxon>
        <taxon>Ceratopteris</taxon>
    </lineage>
</organism>
<keyword evidence="12" id="KW-1185">Reference proteome</keyword>
<feature type="compositionally biased region" description="Basic and acidic residues" evidence="9">
    <location>
        <begin position="1128"/>
        <end position="1137"/>
    </location>
</feature>
<accession>A0A8T2QA52</accession>
<keyword evidence="4" id="KW-0547">Nucleotide-binding</keyword>
<dbReference type="AlphaFoldDB" id="A0A8T2QA52"/>
<evidence type="ECO:0000256" key="1">
    <source>
        <dbReference type="ARBA" id="ARBA00012513"/>
    </source>
</evidence>
<feature type="compositionally biased region" description="Polar residues" evidence="9">
    <location>
        <begin position="1138"/>
        <end position="1151"/>
    </location>
</feature>
<dbReference type="GO" id="GO:0005524">
    <property type="term" value="F:ATP binding"/>
    <property type="evidence" value="ECO:0007669"/>
    <property type="project" value="UniProtKB-KW"/>
</dbReference>
<feature type="domain" description="Protein kinase" evidence="10">
    <location>
        <begin position="30"/>
        <end position="288"/>
    </location>
</feature>
<evidence type="ECO:0000256" key="2">
    <source>
        <dbReference type="ARBA" id="ARBA00022527"/>
    </source>
</evidence>
<dbReference type="InterPro" id="IPR008271">
    <property type="entry name" value="Ser/Thr_kinase_AS"/>
</dbReference>
<dbReference type="EMBL" id="CM035441">
    <property type="protein sequence ID" value="KAH7280511.1"/>
    <property type="molecule type" value="Genomic_DNA"/>
</dbReference>
<protein>
    <recommendedName>
        <fullName evidence="1">non-specific serine/threonine protein kinase</fullName>
        <ecNumber evidence="1">2.7.11.1</ecNumber>
    </recommendedName>
</protein>
<evidence type="ECO:0000313" key="12">
    <source>
        <dbReference type="Proteomes" id="UP000825935"/>
    </source>
</evidence>
<dbReference type="Gene3D" id="3.10.20.90">
    <property type="entry name" value="Phosphatidylinositol 3-kinase Catalytic Subunit, Chain A, domain 1"/>
    <property type="match status" value="1"/>
</dbReference>
<feature type="region of interest" description="Disordered" evidence="9">
    <location>
        <begin position="544"/>
        <end position="567"/>
    </location>
</feature>
<feature type="region of interest" description="Disordered" evidence="9">
    <location>
        <begin position="1184"/>
        <end position="1215"/>
    </location>
</feature>
<dbReference type="EMBL" id="CM035441">
    <property type="protein sequence ID" value="KAH7280510.1"/>
    <property type="molecule type" value="Genomic_DNA"/>
</dbReference>
<evidence type="ECO:0000256" key="5">
    <source>
        <dbReference type="ARBA" id="ARBA00022777"/>
    </source>
</evidence>
<evidence type="ECO:0000256" key="9">
    <source>
        <dbReference type="SAM" id="MobiDB-lite"/>
    </source>
</evidence>
<evidence type="ECO:0000259" key="10">
    <source>
        <dbReference type="PROSITE" id="PS50011"/>
    </source>
</evidence>
<evidence type="ECO:0000256" key="8">
    <source>
        <dbReference type="ARBA" id="ARBA00048679"/>
    </source>
</evidence>
<proteinExistence type="predicted"/>
<dbReference type="OrthoDB" id="1911848at2759"/>
<dbReference type="PANTHER" id="PTHR13902">
    <property type="entry name" value="SERINE/THREONINE-PROTEIN KINASE WNK WITH NO LYSINE -RELATED"/>
    <property type="match status" value="1"/>
</dbReference>
<feature type="compositionally biased region" description="Low complexity" evidence="9">
    <location>
        <begin position="549"/>
        <end position="559"/>
    </location>
</feature>
<evidence type="ECO:0000256" key="4">
    <source>
        <dbReference type="ARBA" id="ARBA00022741"/>
    </source>
</evidence>
<dbReference type="Pfam" id="PF12202">
    <property type="entry name" value="OSR1_C"/>
    <property type="match status" value="1"/>
</dbReference>
<keyword evidence="3" id="KW-0808">Transferase</keyword>
<feature type="region of interest" description="Disordered" evidence="9">
    <location>
        <begin position="354"/>
        <end position="394"/>
    </location>
</feature>
<evidence type="ECO:0000313" key="11">
    <source>
        <dbReference type="EMBL" id="KAH7280510.1"/>
    </source>
</evidence>
<dbReference type="PROSITE" id="PS00108">
    <property type="entry name" value="PROTEIN_KINASE_ST"/>
    <property type="match status" value="1"/>
</dbReference>
<reference evidence="11" key="1">
    <citation type="submission" date="2021-08" db="EMBL/GenBank/DDBJ databases">
        <title>WGS assembly of Ceratopteris richardii.</title>
        <authorList>
            <person name="Marchant D.B."/>
            <person name="Chen G."/>
            <person name="Jenkins J."/>
            <person name="Shu S."/>
            <person name="Leebens-Mack J."/>
            <person name="Grimwood J."/>
            <person name="Schmutz J."/>
            <person name="Soltis P."/>
            <person name="Soltis D."/>
            <person name="Chen Z.-H."/>
        </authorList>
    </citation>
    <scope>NUCLEOTIDE SEQUENCE</scope>
    <source>
        <strain evidence="11">Whitten #5841</strain>
        <tissue evidence="11">Leaf</tissue>
    </source>
</reference>
<keyword evidence="2" id="KW-0723">Serine/threonine-protein kinase</keyword>
<feature type="region of interest" description="Disordered" evidence="9">
    <location>
        <begin position="1128"/>
        <end position="1156"/>
    </location>
</feature>
<evidence type="ECO:0000256" key="3">
    <source>
        <dbReference type="ARBA" id="ARBA00022679"/>
    </source>
</evidence>